<dbReference type="InterPro" id="IPR025711">
    <property type="entry name" value="PepSY"/>
</dbReference>
<organism evidence="3 4">
    <name type="scientific">Paenibacillus vulneris</name>
    <dbReference type="NCBI Taxonomy" id="1133364"/>
    <lineage>
        <taxon>Bacteria</taxon>
        <taxon>Bacillati</taxon>
        <taxon>Bacillota</taxon>
        <taxon>Bacilli</taxon>
        <taxon>Bacillales</taxon>
        <taxon>Paenibacillaceae</taxon>
        <taxon>Paenibacillus</taxon>
    </lineage>
</organism>
<gene>
    <name evidence="3" type="ORF">ACFQ4B_13405</name>
</gene>
<dbReference type="Proteomes" id="UP001597180">
    <property type="component" value="Unassembled WGS sequence"/>
</dbReference>
<dbReference type="Pfam" id="PF03413">
    <property type="entry name" value="PepSY"/>
    <property type="match status" value="1"/>
</dbReference>
<accession>A0ABW3ULE4</accession>
<protein>
    <submittedName>
        <fullName evidence="3">PepSY domain-containing protein</fullName>
    </submittedName>
</protein>
<keyword evidence="1" id="KW-0732">Signal</keyword>
<proteinExistence type="predicted"/>
<keyword evidence="4" id="KW-1185">Reference proteome</keyword>
<reference evidence="4" key="1">
    <citation type="journal article" date="2019" name="Int. J. Syst. Evol. Microbiol.">
        <title>The Global Catalogue of Microorganisms (GCM) 10K type strain sequencing project: providing services to taxonomists for standard genome sequencing and annotation.</title>
        <authorList>
            <consortium name="The Broad Institute Genomics Platform"/>
            <consortium name="The Broad Institute Genome Sequencing Center for Infectious Disease"/>
            <person name="Wu L."/>
            <person name="Ma J."/>
        </authorList>
    </citation>
    <scope>NUCLEOTIDE SEQUENCE [LARGE SCALE GENOMIC DNA]</scope>
    <source>
        <strain evidence="4">CCUG 53270</strain>
    </source>
</reference>
<name>A0ABW3ULE4_9BACL</name>
<feature type="domain" description="PepSY" evidence="2">
    <location>
        <begin position="61"/>
        <end position="120"/>
    </location>
</feature>
<feature type="signal peptide" evidence="1">
    <location>
        <begin position="1"/>
        <end position="28"/>
    </location>
</feature>
<comment type="caution">
    <text evidence="3">The sequence shown here is derived from an EMBL/GenBank/DDBJ whole genome shotgun (WGS) entry which is preliminary data.</text>
</comment>
<feature type="chain" id="PRO_5045536515" evidence="1">
    <location>
        <begin position="29"/>
        <end position="133"/>
    </location>
</feature>
<evidence type="ECO:0000313" key="4">
    <source>
        <dbReference type="Proteomes" id="UP001597180"/>
    </source>
</evidence>
<dbReference type="Gene3D" id="3.10.450.40">
    <property type="match status" value="1"/>
</dbReference>
<dbReference type="RefSeq" id="WP_345592223.1">
    <property type="nucleotide sequence ID" value="NZ_BAABJG010000029.1"/>
</dbReference>
<sequence>MNNKVWGWAAVTALIIGASMILSHPASADPASVPAPAESEQMMNYDEQVAAEQAELQKQAKITKDQSVTIAKKKVDGKVQEVMLGIEDGTVVYNVFIEDKHSQVMEVKVDANTGKVIAVEQTDNDMETVEDME</sequence>
<evidence type="ECO:0000313" key="3">
    <source>
        <dbReference type="EMBL" id="MFD1221117.1"/>
    </source>
</evidence>
<dbReference type="EMBL" id="JBHTLU010000014">
    <property type="protein sequence ID" value="MFD1221117.1"/>
    <property type="molecule type" value="Genomic_DNA"/>
</dbReference>
<evidence type="ECO:0000259" key="2">
    <source>
        <dbReference type="Pfam" id="PF03413"/>
    </source>
</evidence>
<evidence type="ECO:0000256" key="1">
    <source>
        <dbReference type="SAM" id="SignalP"/>
    </source>
</evidence>